<dbReference type="Gene3D" id="3.80.10.10">
    <property type="entry name" value="Ribonuclease Inhibitor"/>
    <property type="match status" value="1"/>
</dbReference>
<evidence type="ECO:0000259" key="1">
    <source>
        <dbReference type="PROSITE" id="PS50181"/>
    </source>
</evidence>
<dbReference type="EMBL" id="QEAQ01000003">
    <property type="protein sequence ID" value="TPX62369.1"/>
    <property type="molecule type" value="Genomic_DNA"/>
</dbReference>
<dbReference type="AlphaFoldDB" id="A0A507EDV6"/>
<dbReference type="Proteomes" id="UP000318582">
    <property type="component" value="Unassembled WGS sequence"/>
</dbReference>
<sequence>MASTAPRPPTISVLPTELIKEILSQIQCQSTLSRASQTCKVWHALATPLVFHAPDFHNKSSFERFLVAVESGSQVGRLVRELNLLSTPQHWEFVTDTALERVCKSCPELVHLDLEGCLSVRDKGLKAISENAPQLLSLSLSFCDRITDVGVKYIAEGCPSLILLELKCLPFVSDDSVRKIANSCSHLESVNLGGTRITENSVVDLFAKCKKLTFLDLSSCYNIAYPENFDVNKPEGLEIVFDSLMEGDAPWESDGSDGEWEEDEGDNGQFPAHTHFFHHHHGPLEDYEEYPDGFSFEIGFDI</sequence>
<keyword evidence="3" id="KW-1185">Reference proteome</keyword>
<dbReference type="PROSITE" id="PS50181">
    <property type="entry name" value="FBOX"/>
    <property type="match status" value="1"/>
</dbReference>
<dbReference type="GO" id="GO:0019005">
    <property type="term" value="C:SCF ubiquitin ligase complex"/>
    <property type="evidence" value="ECO:0007669"/>
    <property type="project" value="TreeGrafter"/>
</dbReference>
<protein>
    <recommendedName>
        <fullName evidence="1">F-box domain-containing protein</fullName>
    </recommendedName>
</protein>
<evidence type="ECO:0000313" key="2">
    <source>
        <dbReference type="EMBL" id="TPX62369.1"/>
    </source>
</evidence>
<feature type="domain" description="F-box" evidence="1">
    <location>
        <begin position="8"/>
        <end position="65"/>
    </location>
</feature>
<accession>A0A507EDV6</accession>
<dbReference type="InterPro" id="IPR032675">
    <property type="entry name" value="LRR_dom_sf"/>
</dbReference>
<dbReference type="Gene3D" id="1.20.1280.50">
    <property type="match status" value="1"/>
</dbReference>
<dbReference type="PANTHER" id="PTHR13318">
    <property type="entry name" value="PARTNER OF PAIRED, ISOFORM B-RELATED"/>
    <property type="match status" value="1"/>
</dbReference>
<dbReference type="InterPro" id="IPR001611">
    <property type="entry name" value="Leu-rich_rpt"/>
</dbReference>
<dbReference type="SMART" id="SM00367">
    <property type="entry name" value="LRR_CC"/>
    <property type="match status" value="5"/>
</dbReference>
<proteinExistence type="predicted"/>
<comment type="caution">
    <text evidence="2">The sequence shown here is derived from an EMBL/GenBank/DDBJ whole genome shotgun (WGS) entry which is preliminary data.</text>
</comment>
<dbReference type="SUPFAM" id="SSF81383">
    <property type="entry name" value="F-box domain"/>
    <property type="match status" value="1"/>
</dbReference>
<organism evidence="2 3">
    <name type="scientific">Powellomyces hirtus</name>
    <dbReference type="NCBI Taxonomy" id="109895"/>
    <lineage>
        <taxon>Eukaryota</taxon>
        <taxon>Fungi</taxon>
        <taxon>Fungi incertae sedis</taxon>
        <taxon>Chytridiomycota</taxon>
        <taxon>Chytridiomycota incertae sedis</taxon>
        <taxon>Chytridiomycetes</taxon>
        <taxon>Spizellomycetales</taxon>
        <taxon>Powellomycetaceae</taxon>
        <taxon>Powellomyces</taxon>
    </lineage>
</organism>
<dbReference type="GO" id="GO:0031146">
    <property type="term" value="P:SCF-dependent proteasomal ubiquitin-dependent protein catabolic process"/>
    <property type="evidence" value="ECO:0007669"/>
    <property type="project" value="TreeGrafter"/>
</dbReference>
<dbReference type="PANTHER" id="PTHR13318:SF190">
    <property type="entry name" value="PARTNER OF PAIRED, ISOFORM B"/>
    <property type="match status" value="1"/>
</dbReference>
<gene>
    <name evidence="2" type="ORF">PhCBS80983_g00506</name>
</gene>
<dbReference type="InterPro" id="IPR001810">
    <property type="entry name" value="F-box_dom"/>
</dbReference>
<dbReference type="InterPro" id="IPR006553">
    <property type="entry name" value="Leu-rich_rpt_Cys-con_subtyp"/>
</dbReference>
<dbReference type="InterPro" id="IPR036047">
    <property type="entry name" value="F-box-like_dom_sf"/>
</dbReference>
<evidence type="ECO:0000313" key="3">
    <source>
        <dbReference type="Proteomes" id="UP000318582"/>
    </source>
</evidence>
<dbReference type="Pfam" id="PF12937">
    <property type="entry name" value="F-box-like"/>
    <property type="match status" value="1"/>
</dbReference>
<name>A0A507EDV6_9FUNG</name>
<reference evidence="2 3" key="1">
    <citation type="journal article" date="2019" name="Sci. Rep.">
        <title>Comparative genomics of chytrid fungi reveal insights into the obligate biotrophic and pathogenic lifestyle of Synchytrium endobioticum.</title>
        <authorList>
            <person name="van de Vossenberg B.T.L.H."/>
            <person name="Warris S."/>
            <person name="Nguyen H.D.T."/>
            <person name="van Gent-Pelzer M.P.E."/>
            <person name="Joly D.L."/>
            <person name="van de Geest H.C."/>
            <person name="Bonants P.J.M."/>
            <person name="Smith D.S."/>
            <person name="Levesque C.A."/>
            <person name="van der Lee T.A.J."/>
        </authorList>
    </citation>
    <scope>NUCLEOTIDE SEQUENCE [LARGE SCALE GENOMIC DNA]</scope>
    <source>
        <strain evidence="2 3">CBS 809.83</strain>
    </source>
</reference>
<dbReference type="SUPFAM" id="SSF52047">
    <property type="entry name" value="RNI-like"/>
    <property type="match status" value="1"/>
</dbReference>
<dbReference type="Pfam" id="PF13516">
    <property type="entry name" value="LRR_6"/>
    <property type="match status" value="2"/>
</dbReference>
<dbReference type="STRING" id="109895.A0A507EDV6"/>